<name>A0A251X8E5_9GAMM</name>
<proteinExistence type="predicted"/>
<dbReference type="AlphaFoldDB" id="A0A251X8E5"/>
<organism evidence="3 4">
    <name type="scientific">Thioflexithrix psekupsensis</name>
    <dbReference type="NCBI Taxonomy" id="1570016"/>
    <lineage>
        <taxon>Bacteria</taxon>
        <taxon>Pseudomonadati</taxon>
        <taxon>Pseudomonadota</taxon>
        <taxon>Gammaproteobacteria</taxon>
        <taxon>Thiotrichales</taxon>
        <taxon>Thioflexithrix</taxon>
    </lineage>
</organism>
<sequence length="890" mass="98755">MNEELQKALMALMQAIQNDNHAEAMLIILQHPELLEIIQQMQQQHEEEQNPLRSLSNQAQSAEQRYLQRGDVSGLDEAIDYWQQILQHPDFSKQDEELQLGVLNDSAVTYWYRYGAKGVIQDLDRALQTWQALVKKLPNDSPYLPRLISNLGAGLSNRYARLGELADLQAGIAAYQQAIAHTPPDSPDLAAMFNNLGNGLTDRYSRLGDLADLQAGIKAYQQAIDQTPPDSPDLAGRLNNLGAELTNRYTRLGELADLQAGIAAAQQAIAHTPPNSPDLARRLNGLGLGLTNRYARLGDLADLQAGIAAFRQALDHTPLDSPDLARHLHGLGAGLRDRYARLGELADLQDGIAAYKKAIAHTPPDSPDLARLLNNLGLGLSDRYAQLGELADLQAGIAAYQQAIELAKKGSLEDLLKHSRNFLLWAFERDSWQEMAAVYPNIQTASQHLMEKQLLREQQEAFLTETQGLAARMAYARIQTQDLASAVEVLEQGVARLLSAALAGDNTDVSPLQQAHPDLYARYKQQRQTVRQAQRDYQNADAAQREAALKHWQTQEAAFKAVLSEIRQQPAHENFLTIPTDIQRVYQAAHSRPLVYLFDTPKGGYALRVLQQDIQAIALPELSFEKLQAQGNKYFEADFNAHTQQQAWHQAIEDLSTWLYTAIMQPLLPQLPRAFTFIPIGYLNLFPLHLAWTKENGTRHYMVDKFTINYAPNALALVNAQKSAILPSDNLLLINEPKPVEASELPSSIMESIAIKQHFKQNRELPHEQATVSAVKEALNNSPNVLHFTCHGGANVQNPLKTGLLMANNEMLTVADFFQAQLQARLVSLSACQTGVIGFKKAEEVVGLPTSLLHAGAVGVLASLWSVEDASTALLMTRFYHNFMQQKQAP</sequence>
<reference evidence="3 4" key="1">
    <citation type="submission" date="2016-12" db="EMBL/GenBank/DDBJ databases">
        <title>Thioflexothrix psekupsii D3 genome sequencing and assembly.</title>
        <authorList>
            <person name="Fomenkov A."/>
            <person name="Vincze T."/>
            <person name="Grabovich M."/>
            <person name="Anton B.P."/>
            <person name="Dubinina G."/>
            <person name="Orlova M."/>
            <person name="Belousova E."/>
            <person name="Roberts R.J."/>
        </authorList>
    </citation>
    <scope>NUCLEOTIDE SEQUENCE [LARGE SCALE GENOMIC DNA]</scope>
    <source>
        <strain evidence="3">D3</strain>
    </source>
</reference>
<protein>
    <recommendedName>
        <fullName evidence="2">CHAT domain-containing protein</fullName>
    </recommendedName>
</protein>
<dbReference type="SUPFAM" id="SSF48452">
    <property type="entry name" value="TPR-like"/>
    <property type="match status" value="2"/>
</dbReference>
<dbReference type="EMBL" id="MSLT01000012">
    <property type="protein sequence ID" value="OUD14200.1"/>
    <property type="molecule type" value="Genomic_DNA"/>
</dbReference>
<feature type="coiled-coil region" evidence="1">
    <location>
        <begin position="2"/>
        <end position="58"/>
    </location>
</feature>
<accession>A0A251X8E5</accession>
<dbReference type="RefSeq" id="WP_086487984.1">
    <property type="nucleotide sequence ID" value="NZ_MSLT01000012.1"/>
</dbReference>
<dbReference type="Gene3D" id="1.25.40.10">
    <property type="entry name" value="Tetratricopeptide repeat domain"/>
    <property type="match status" value="1"/>
</dbReference>
<keyword evidence="1" id="KW-0175">Coiled coil</keyword>
<keyword evidence="4" id="KW-1185">Reference proteome</keyword>
<dbReference type="PANTHER" id="PTHR10098">
    <property type="entry name" value="RAPSYN-RELATED"/>
    <property type="match status" value="1"/>
</dbReference>
<evidence type="ECO:0000313" key="3">
    <source>
        <dbReference type="EMBL" id="OUD14200.1"/>
    </source>
</evidence>
<dbReference type="InterPro" id="IPR024983">
    <property type="entry name" value="CHAT_dom"/>
</dbReference>
<evidence type="ECO:0000259" key="2">
    <source>
        <dbReference type="Pfam" id="PF12770"/>
    </source>
</evidence>
<dbReference type="InterPro" id="IPR011990">
    <property type="entry name" value="TPR-like_helical_dom_sf"/>
</dbReference>
<feature type="domain" description="CHAT" evidence="2">
    <location>
        <begin position="654"/>
        <end position="887"/>
    </location>
</feature>
<dbReference type="OrthoDB" id="3206999at2"/>
<evidence type="ECO:0000256" key="1">
    <source>
        <dbReference type="SAM" id="Coils"/>
    </source>
</evidence>
<dbReference type="Pfam" id="PF12770">
    <property type="entry name" value="CHAT"/>
    <property type="match status" value="1"/>
</dbReference>
<dbReference type="Proteomes" id="UP000194798">
    <property type="component" value="Unassembled WGS sequence"/>
</dbReference>
<evidence type="ECO:0000313" key="4">
    <source>
        <dbReference type="Proteomes" id="UP000194798"/>
    </source>
</evidence>
<gene>
    <name evidence="3" type="ORF">TPSD3_07670</name>
</gene>
<comment type="caution">
    <text evidence="3">The sequence shown here is derived from an EMBL/GenBank/DDBJ whole genome shotgun (WGS) entry which is preliminary data.</text>
</comment>